<dbReference type="PROSITE" id="PS51387">
    <property type="entry name" value="FAD_PCMH"/>
    <property type="match status" value="1"/>
</dbReference>
<dbReference type="Proteomes" id="UP000886335">
    <property type="component" value="Unassembled WGS sequence"/>
</dbReference>
<evidence type="ECO:0000256" key="2">
    <source>
        <dbReference type="ARBA" id="ARBA00022630"/>
    </source>
</evidence>
<proteinExistence type="predicted"/>
<dbReference type="GO" id="GO:0071949">
    <property type="term" value="F:FAD binding"/>
    <property type="evidence" value="ECO:0007669"/>
    <property type="project" value="InterPro"/>
</dbReference>
<keyword evidence="3" id="KW-0274">FAD</keyword>
<reference evidence="6" key="1">
    <citation type="journal article" date="2020" name="mSystems">
        <title>Genome- and Community-Level Interaction Insights into Carbon Utilization and Element Cycling Functions of Hydrothermarchaeota in Hydrothermal Sediment.</title>
        <authorList>
            <person name="Zhou Z."/>
            <person name="Liu Y."/>
            <person name="Xu W."/>
            <person name="Pan J."/>
            <person name="Luo Z.H."/>
            <person name="Li M."/>
        </authorList>
    </citation>
    <scope>NUCLEOTIDE SEQUENCE [LARGE SCALE GENOMIC DNA]</scope>
    <source>
        <strain evidence="6">SpSt-1181</strain>
    </source>
</reference>
<keyword evidence="2" id="KW-0285">Flavoprotein</keyword>
<dbReference type="SUPFAM" id="SSF55103">
    <property type="entry name" value="FAD-linked oxidases, C-terminal domain"/>
    <property type="match status" value="1"/>
</dbReference>
<evidence type="ECO:0000256" key="4">
    <source>
        <dbReference type="ARBA" id="ARBA00023002"/>
    </source>
</evidence>
<protein>
    <submittedName>
        <fullName evidence="6">FAD-binding oxidoreductase</fullName>
    </submittedName>
</protein>
<dbReference type="PANTHER" id="PTHR42934">
    <property type="entry name" value="GLYCOLATE OXIDASE SUBUNIT GLCD"/>
    <property type="match status" value="1"/>
</dbReference>
<dbReference type="InterPro" id="IPR016164">
    <property type="entry name" value="FAD-linked_Oxase-like_C"/>
</dbReference>
<dbReference type="InterPro" id="IPR004113">
    <property type="entry name" value="FAD-bd_oxidored_4_C"/>
</dbReference>
<dbReference type="InterPro" id="IPR016167">
    <property type="entry name" value="FAD-bd_PCMH_sub1"/>
</dbReference>
<comment type="cofactor">
    <cofactor evidence="1">
        <name>FAD</name>
        <dbReference type="ChEBI" id="CHEBI:57692"/>
    </cofactor>
</comment>
<sequence length="492" mass="55134">MKINSNPDHTRRFLEDTSNIRTGHTPGVYFPENTADIQEIVRYASKEKQRLVIAGNGTGTTGGRIPFGDYVISMEGLNHIGSIVRQATDCASVTAGAGAMLQDIQEQVQREGWFYPPDPTEKLCFIGSTIANNSSGARTFKYGPTRDHIIALTVVLSTGEVLDLQRGQYTADSNGTMRTVTRSGQEIVIDIPRYTMPGTSKHNTGYYSAPGMNLIDLFIGSEGTLGIITEAELQLIPMPEKIIACLVYFSRIEDLFTFIDSTRKKPGNIDPRALEMFERNALDFLRNVYADIPHNVAGAVFLEQEVTESSEDDILEEWFELMESCNAMTDDSWVALDTEEQRKMKEFRHELPVQVNEWLSRQAESKVSTDMAVPETAFPELFSFYRDSCEEHGFHYIIFGHAGNGHVHLNILPENHQQFLEAKKLYKKLVRKALDLGGTLSAEHGIGKLKAVYLEEMFGKEGIAEMVRIKKMLDPGLMLNMGNLIPLNFLES</sequence>
<name>A0A831SQX8_PROAE</name>
<dbReference type="Pfam" id="PF02913">
    <property type="entry name" value="FAD-oxidase_C"/>
    <property type="match status" value="1"/>
</dbReference>
<dbReference type="SUPFAM" id="SSF56176">
    <property type="entry name" value="FAD-binding/transporter-associated domain-like"/>
    <property type="match status" value="1"/>
</dbReference>
<dbReference type="PANTHER" id="PTHR42934:SF2">
    <property type="entry name" value="GLYCOLATE OXIDASE SUBUNIT GLCD"/>
    <property type="match status" value="1"/>
</dbReference>
<dbReference type="AlphaFoldDB" id="A0A831SQX8"/>
<keyword evidence="4" id="KW-0560">Oxidoreductase</keyword>
<dbReference type="Pfam" id="PF01565">
    <property type="entry name" value="FAD_binding_4"/>
    <property type="match status" value="1"/>
</dbReference>
<dbReference type="InterPro" id="IPR051914">
    <property type="entry name" value="FAD-linked_OxidoTrans_Type4"/>
</dbReference>
<comment type="caution">
    <text evidence="6">The sequence shown here is derived from an EMBL/GenBank/DDBJ whole genome shotgun (WGS) entry which is preliminary data.</text>
</comment>
<dbReference type="Gene3D" id="3.30.70.2740">
    <property type="match status" value="1"/>
</dbReference>
<accession>A0A831SQX8</accession>
<dbReference type="Gene3D" id="3.30.43.10">
    <property type="entry name" value="Uridine Diphospho-n-acetylenolpyruvylglucosamine Reductase, domain 2"/>
    <property type="match status" value="1"/>
</dbReference>
<feature type="domain" description="FAD-binding PCMH-type" evidence="5">
    <location>
        <begin position="21"/>
        <end position="238"/>
    </location>
</feature>
<dbReference type="InterPro" id="IPR016171">
    <property type="entry name" value="Vanillyl_alc_oxidase_C-sub2"/>
</dbReference>
<dbReference type="InterPro" id="IPR036318">
    <property type="entry name" value="FAD-bd_PCMH-like_sf"/>
</dbReference>
<evidence type="ECO:0000256" key="1">
    <source>
        <dbReference type="ARBA" id="ARBA00001974"/>
    </source>
</evidence>
<dbReference type="InterPro" id="IPR016169">
    <property type="entry name" value="FAD-bd_PCMH_sub2"/>
</dbReference>
<dbReference type="InterPro" id="IPR006094">
    <property type="entry name" value="Oxid_FAD_bind_N"/>
</dbReference>
<evidence type="ECO:0000256" key="3">
    <source>
        <dbReference type="ARBA" id="ARBA00022827"/>
    </source>
</evidence>
<dbReference type="InterPro" id="IPR016166">
    <property type="entry name" value="FAD-bd_PCMH"/>
</dbReference>
<dbReference type="Gene3D" id="3.30.465.10">
    <property type="match status" value="1"/>
</dbReference>
<dbReference type="EMBL" id="DSBW01000055">
    <property type="protein sequence ID" value="HED30540.1"/>
    <property type="molecule type" value="Genomic_DNA"/>
</dbReference>
<dbReference type="Gene3D" id="1.10.45.10">
    <property type="entry name" value="Vanillyl-alcohol Oxidase, Chain A, domain 4"/>
    <property type="match status" value="1"/>
</dbReference>
<evidence type="ECO:0000313" key="6">
    <source>
        <dbReference type="EMBL" id="HED30540.1"/>
    </source>
</evidence>
<gene>
    <name evidence="6" type="ORF">ENN50_02375</name>
</gene>
<organism evidence="6">
    <name type="scientific">Prosthecochloris aestuarii</name>
    <dbReference type="NCBI Taxonomy" id="1102"/>
    <lineage>
        <taxon>Bacteria</taxon>
        <taxon>Pseudomonadati</taxon>
        <taxon>Chlorobiota</taxon>
        <taxon>Chlorobiia</taxon>
        <taxon>Chlorobiales</taxon>
        <taxon>Chlorobiaceae</taxon>
        <taxon>Prosthecochloris</taxon>
    </lineage>
</organism>
<evidence type="ECO:0000259" key="5">
    <source>
        <dbReference type="PROSITE" id="PS51387"/>
    </source>
</evidence>
<dbReference type="GO" id="GO:0016491">
    <property type="term" value="F:oxidoreductase activity"/>
    <property type="evidence" value="ECO:0007669"/>
    <property type="project" value="UniProtKB-KW"/>
</dbReference>